<reference evidence="1" key="1">
    <citation type="submission" date="2017-09" db="EMBL/GenBank/DDBJ databases">
        <title>Polyketide synthases of a Diaporthe helianthi virulent isolate.</title>
        <authorList>
            <person name="Baroncelli R."/>
        </authorList>
    </citation>
    <scope>NUCLEOTIDE SEQUENCE [LARGE SCALE GENOMIC DNA]</scope>
    <source>
        <strain evidence="1">7/96</strain>
    </source>
</reference>
<evidence type="ECO:0008006" key="3">
    <source>
        <dbReference type="Google" id="ProtNLM"/>
    </source>
</evidence>
<dbReference type="InterPro" id="IPR053185">
    <property type="entry name" value="SET_domain_protein"/>
</dbReference>
<dbReference type="InParanoid" id="A0A2P5HX71"/>
<comment type="caution">
    <text evidence="1">The sequence shown here is derived from an EMBL/GenBank/DDBJ whole genome shotgun (WGS) entry which is preliminary data.</text>
</comment>
<dbReference type="AlphaFoldDB" id="A0A2P5HX71"/>
<evidence type="ECO:0000313" key="1">
    <source>
        <dbReference type="EMBL" id="POS74839.1"/>
    </source>
</evidence>
<dbReference type="Proteomes" id="UP000094444">
    <property type="component" value="Unassembled WGS sequence"/>
</dbReference>
<sequence>MSLLGSFAQYALGSTGDVCGSGLGLFAANAACPQLNKLDAQLWTEPKYWSPWTHRPYCQGSWCVHTNALVPCGQGISIITHRSGEQEAAAALAALSQDGDEPDCAVQAGGLGPTSTGDVRRLYEVRDSKGKGKGVFATRKIPRGSIIMVDYPIMLKLEPEMSSYVLSEEHRSRLFDQAAAQLSDPNQVLGLAQHGGFTGSQAENAANYNSFQVGFGNATYSAVFPRVSLPSQVVTKDIVTDNLDGERYPARRRAINKLAKFADLAQEYHQLNHHDPEESREALQILDRAMQINEVEPMLTSATPLLLQAAWTAHHGGHIGSARTYVKKIEEDMRARGFQDEGDESSLEKIKGLLNQQGENLRQQW</sequence>
<organism evidence="1 2">
    <name type="scientific">Diaporthe helianthi</name>
    <dbReference type="NCBI Taxonomy" id="158607"/>
    <lineage>
        <taxon>Eukaryota</taxon>
        <taxon>Fungi</taxon>
        <taxon>Dikarya</taxon>
        <taxon>Ascomycota</taxon>
        <taxon>Pezizomycotina</taxon>
        <taxon>Sordariomycetes</taxon>
        <taxon>Sordariomycetidae</taxon>
        <taxon>Diaporthales</taxon>
        <taxon>Diaporthaceae</taxon>
        <taxon>Diaporthe</taxon>
    </lineage>
</organism>
<dbReference type="EMBL" id="MAVT02000569">
    <property type="protein sequence ID" value="POS74839.1"/>
    <property type="molecule type" value="Genomic_DNA"/>
</dbReference>
<proteinExistence type="predicted"/>
<protein>
    <recommendedName>
        <fullName evidence="3">SET domain-containing protein</fullName>
    </recommendedName>
</protein>
<dbReference type="PANTHER" id="PTHR47332">
    <property type="entry name" value="SET DOMAIN-CONTAINING PROTEIN 5"/>
    <property type="match status" value="1"/>
</dbReference>
<dbReference type="Gene3D" id="2.170.270.10">
    <property type="entry name" value="SET domain"/>
    <property type="match status" value="1"/>
</dbReference>
<accession>A0A2P5HX71</accession>
<dbReference type="InterPro" id="IPR046341">
    <property type="entry name" value="SET_dom_sf"/>
</dbReference>
<dbReference type="SUPFAM" id="SSF82199">
    <property type="entry name" value="SET domain"/>
    <property type="match status" value="1"/>
</dbReference>
<dbReference type="STRING" id="158607.A0A2P5HX71"/>
<dbReference type="OrthoDB" id="438641at2759"/>
<keyword evidence="2" id="KW-1185">Reference proteome</keyword>
<evidence type="ECO:0000313" key="2">
    <source>
        <dbReference type="Proteomes" id="UP000094444"/>
    </source>
</evidence>
<name>A0A2P5HX71_DIAHE</name>
<gene>
    <name evidence="1" type="ORF">DHEL01_v206766</name>
</gene>
<dbReference type="PANTHER" id="PTHR47332:SF6">
    <property type="entry name" value="SET DOMAIN-CONTAINING PROTEIN"/>
    <property type="match status" value="1"/>
</dbReference>